<keyword evidence="2" id="KW-1185">Reference proteome</keyword>
<evidence type="ECO:0000313" key="1">
    <source>
        <dbReference type="EMBL" id="MFD1676772.1"/>
    </source>
</evidence>
<sequence length="228" mass="26278">MREEIGGITNSPKRKSLFHFTRVDNLSSIAFSDGLYASDAIHPNPEGKRRTTKTAYEFKGNSAFLNAHLQISKDMMDVDTSISQFRAFLDQNVFLWPTLRLCQQMLQMYTRREPCEKFAVLQLDADSLLSDHGDRAYLSKYDAGSMPRYPKRTSYRKTLRMFLQLEAFRKRDDALVPRIPSEIHEILIHTSVPSLHSYLQAVYCADIADLPAPWVHLYRPLSDIQTSN</sequence>
<protein>
    <submittedName>
        <fullName evidence="1">DUF7002 family protein</fullName>
    </submittedName>
</protein>
<dbReference type="Proteomes" id="UP001597079">
    <property type="component" value="Unassembled WGS sequence"/>
</dbReference>
<evidence type="ECO:0000313" key="2">
    <source>
        <dbReference type="Proteomes" id="UP001597079"/>
    </source>
</evidence>
<organism evidence="1 2">
    <name type="scientific">Alicyclobacillus fodiniaquatilis</name>
    <dbReference type="NCBI Taxonomy" id="1661150"/>
    <lineage>
        <taxon>Bacteria</taxon>
        <taxon>Bacillati</taxon>
        <taxon>Bacillota</taxon>
        <taxon>Bacilli</taxon>
        <taxon>Bacillales</taxon>
        <taxon>Alicyclobacillaceae</taxon>
        <taxon>Alicyclobacillus</taxon>
    </lineage>
</organism>
<dbReference type="RefSeq" id="WP_377944680.1">
    <property type="nucleotide sequence ID" value="NZ_JBHUCX010000075.1"/>
</dbReference>
<proteinExistence type="predicted"/>
<accession>A0ABW4JK53</accession>
<comment type="caution">
    <text evidence="1">The sequence shown here is derived from an EMBL/GenBank/DDBJ whole genome shotgun (WGS) entry which is preliminary data.</text>
</comment>
<dbReference type="InterPro" id="IPR054271">
    <property type="entry name" value="DUF7002"/>
</dbReference>
<gene>
    <name evidence="1" type="ORF">ACFSB2_19035</name>
</gene>
<dbReference type="Pfam" id="PF22531">
    <property type="entry name" value="DUF7002"/>
    <property type="match status" value="1"/>
</dbReference>
<dbReference type="EMBL" id="JBHUCX010000075">
    <property type="protein sequence ID" value="MFD1676772.1"/>
    <property type="molecule type" value="Genomic_DNA"/>
</dbReference>
<reference evidence="2" key="1">
    <citation type="journal article" date="2019" name="Int. J. Syst. Evol. Microbiol.">
        <title>The Global Catalogue of Microorganisms (GCM) 10K type strain sequencing project: providing services to taxonomists for standard genome sequencing and annotation.</title>
        <authorList>
            <consortium name="The Broad Institute Genomics Platform"/>
            <consortium name="The Broad Institute Genome Sequencing Center for Infectious Disease"/>
            <person name="Wu L."/>
            <person name="Ma J."/>
        </authorList>
    </citation>
    <scope>NUCLEOTIDE SEQUENCE [LARGE SCALE GENOMIC DNA]</scope>
    <source>
        <strain evidence="2">CGMCC 1.12286</strain>
    </source>
</reference>
<name>A0ABW4JK53_9BACL</name>